<dbReference type="Proteomes" id="UP000538929">
    <property type="component" value="Unassembled WGS sequence"/>
</dbReference>
<evidence type="ECO:0000256" key="1">
    <source>
        <dbReference type="SAM" id="MobiDB-lite"/>
    </source>
</evidence>
<accession>A0A7W3T9W7</accession>
<sequence length="320" mass="35324">MANTDRTPDISDLGTSLNQLRGELGELATTAARFLVENAIDKVTDLAERAGEADGIAGMLPKAGAKMLSGDSPGKAIAGAGKEKIGESVRGGAKKLFGGGGGGSGNPKVINIVEVLDIGIPLRTCYNHWTMYRNFGDFTKGVQSVDPSDEVTSDWKLKIAFSNRSWKATVQEQIPDERIKWTTEGAKGTTRGVVSFHELAPSLTRVVVVVEYQPAGFFEKTGNIWRAQGRRLRLDLKHFQRYVTLVAEEEPEGWRGEIRDGEVVRDHDEVVSEENGENGDEDEYPEDGNEEERDEDEDEDYPEDEQEEDEEDEEFAGGRR</sequence>
<organism evidence="3 4">
    <name type="scientific">Streptomyces alkaliphilus</name>
    <dbReference type="NCBI Taxonomy" id="1472722"/>
    <lineage>
        <taxon>Bacteria</taxon>
        <taxon>Bacillati</taxon>
        <taxon>Actinomycetota</taxon>
        <taxon>Actinomycetes</taxon>
        <taxon>Kitasatosporales</taxon>
        <taxon>Streptomycetaceae</taxon>
        <taxon>Streptomyces</taxon>
    </lineage>
</organism>
<evidence type="ECO:0000313" key="3">
    <source>
        <dbReference type="EMBL" id="MBB0242888.1"/>
    </source>
</evidence>
<feature type="compositionally biased region" description="Acidic residues" evidence="1">
    <location>
        <begin position="271"/>
        <end position="320"/>
    </location>
</feature>
<dbReference type="AlphaFoldDB" id="A0A7W3T9W7"/>
<dbReference type="InterPro" id="IPR023393">
    <property type="entry name" value="START-like_dom_sf"/>
</dbReference>
<feature type="region of interest" description="Disordered" evidence="1">
    <location>
        <begin position="257"/>
        <end position="320"/>
    </location>
</feature>
<gene>
    <name evidence="3" type="ORF">FNQ90_01890</name>
</gene>
<dbReference type="InterPro" id="IPR005031">
    <property type="entry name" value="COQ10_START"/>
</dbReference>
<feature type="compositionally biased region" description="Basic and acidic residues" evidence="1">
    <location>
        <begin position="257"/>
        <end position="270"/>
    </location>
</feature>
<feature type="domain" description="Coenzyme Q-binding protein COQ10 START" evidence="2">
    <location>
        <begin position="118"/>
        <end position="239"/>
    </location>
</feature>
<dbReference type="PANTHER" id="PTHR33824">
    <property type="entry name" value="POLYKETIDE CYCLASE/DEHYDRASE AND LIPID TRANSPORT SUPERFAMILY PROTEIN"/>
    <property type="match status" value="1"/>
</dbReference>
<evidence type="ECO:0000259" key="2">
    <source>
        <dbReference type="Pfam" id="PF03364"/>
    </source>
</evidence>
<dbReference type="SUPFAM" id="SSF55961">
    <property type="entry name" value="Bet v1-like"/>
    <property type="match status" value="1"/>
</dbReference>
<dbReference type="Pfam" id="PF03364">
    <property type="entry name" value="Polyketide_cyc"/>
    <property type="match status" value="1"/>
</dbReference>
<evidence type="ECO:0000313" key="4">
    <source>
        <dbReference type="Proteomes" id="UP000538929"/>
    </source>
</evidence>
<dbReference type="RefSeq" id="WP_182604641.1">
    <property type="nucleotide sequence ID" value="NZ_VKHT01000025.1"/>
</dbReference>
<keyword evidence="4" id="KW-1185">Reference proteome</keyword>
<proteinExistence type="predicted"/>
<protein>
    <submittedName>
        <fullName evidence="3">Polyketide cyclase</fullName>
    </submittedName>
</protein>
<dbReference type="EMBL" id="VKHT01000025">
    <property type="protein sequence ID" value="MBB0242888.1"/>
    <property type="molecule type" value="Genomic_DNA"/>
</dbReference>
<reference evidence="4" key="1">
    <citation type="submission" date="2019-10" db="EMBL/GenBank/DDBJ databases">
        <title>Streptomyces sp. nov., a novel actinobacterium isolated from alkaline environment.</title>
        <authorList>
            <person name="Golinska P."/>
        </authorList>
    </citation>
    <scope>NUCLEOTIDE SEQUENCE [LARGE SCALE GENOMIC DNA]</scope>
    <source>
        <strain evidence="4">DSM 42118</strain>
    </source>
</reference>
<name>A0A7W3T9W7_9ACTN</name>
<dbReference type="Gene3D" id="3.30.530.20">
    <property type="match status" value="1"/>
</dbReference>
<dbReference type="PANTHER" id="PTHR33824:SF7">
    <property type="entry name" value="POLYKETIDE CYCLASE_DEHYDRASE AND LIPID TRANSPORT SUPERFAMILY PROTEIN"/>
    <property type="match status" value="1"/>
</dbReference>
<dbReference type="CDD" id="cd07817">
    <property type="entry name" value="SRPBCC_8"/>
    <property type="match status" value="1"/>
</dbReference>
<dbReference type="InterPro" id="IPR047137">
    <property type="entry name" value="ORF3"/>
</dbReference>
<comment type="caution">
    <text evidence="3">The sequence shown here is derived from an EMBL/GenBank/DDBJ whole genome shotgun (WGS) entry which is preliminary data.</text>
</comment>